<accession>A0A0E9XPR4</accession>
<sequence>MLAVLWIFRSTMMRTWQTLSNSDTVLQRTPISDPKVDCTDRGPRMSLTWTDMVGGANDPEMCPDE</sequence>
<name>A0A0E9XPR4_ANGAN</name>
<dbReference type="EMBL" id="GBXM01004874">
    <property type="protein sequence ID" value="JAI03704.1"/>
    <property type="molecule type" value="Transcribed_RNA"/>
</dbReference>
<reference evidence="1" key="2">
    <citation type="journal article" date="2015" name="Fish Shellfish Immunol.">
        <title>Early steps in the European eel (Anguilla anguilla)-Vibrio vulnificus interaction in the gills: Role of the RtxA13 toxin.</title>
        <authorList>
            <person name="Callol A."/>
            <person name="Pajuelo D."/>
            <person name="Ebbesson L."/>
            <person name="Teles M."/>
            <person name="MacKenzie S."/>
            <person name="Amaro C."/>
        </authorList>
    </citation>
    <scope>NUCLEOTIDE SEQUENCE</scope>
</reference>
<dbReference type="AlphaFoldDB" id="A0A0E9XPR4"/>
<organism evidence="1">
    <name type="scientific">Anguilla anguilla</name>
    <name type="common">European freshwater eel</name>
    <name type="synonym">Muraena anguilla</name>
    <dbReference type="NCBI Taxonomy" id="7936"/>
    <lineage>
        <taxon>Eukaryota</taxon>
        <taxon>Metazoa</taxon>
        <taxon>Chordata</taxon>
        <taxon>Craniata</taxon>
        <taxon>Vertebrata</taxon>
        <taxon>Euteleostomi</taxon>
        <taxon>Actinopterygii</taxon>
        <taxon>Neopterygii</taxon>
        <taxon>Teleostei</taxon>
        <taxon>Anguilliformes</taxon>
        <taxon>Anguillidae</taxon>
        <taxon>Anguilla</taxon>
    </lineage>
</organism>
<proteinExistence type="predicted"/>
<protein>
    <submittedName>
        <fullName evidence="1">Uncharacterized protein</fullName>
    </submittedName>
</protein>
<reference evidence="1" key="1">
    <citation type="submission" date="2014-11" db="EMBL/GenBank/DDBJ databases">
        <authorList>
            <person name="Amaro Gonzalez C."/>
        </authorList>
    </citation>
    <scope>NUCLEOTIDE SEQUENCE</scope>
</reference>
<evidence type="ECO:0000313" key="1">
    <source>
        <dbReference type="EMBL" id="JAI03704.1"/>
    </source>
</evidence>